<name>A0A267MG41_9FIRM</name>
<accession>A0A267MG41</accession>
<evidence type="ECO:0008006" key="3">
    <source>
        <dbReference type="Google" id="ProtNLM"/>
    </source>
</evidence>
<evidence type="ECO:0000313" key="2">
    <source>
        <dbReference type="Proteomes" id="UP000216024"/>
    </source>
</evidence>
<dbReference type="GO" id="GO:0043937">
    <property type="term" value="P:regulation of sporulation"/>
    <property type="evidence" value="ECO:0007669"/>
    <property type="project" value="InterPro"/>
</dbReference>
<organism evidence="1 2">
    <name type="scientific">Anaeromicrobium sediminis</name>
    <dbReference type="NCBI Taxonomy" id="1478221"/>
    <lineage>
        <taxon>Bacteria</taxon>
        <taxon>Bacillati</taxon>
        <taxon>Bacillota</taxon>
        <taxon>Clostridia</taxon>
        <taxon>Peptostreptococcales</taxon>
        <taxon>Thermotaleaceae</taxon>
        <taxon>Anaeromicrobium</taxon>
    </lineage>
</organism>
<dbReference type="RefSeq" id="WP_095135070.1">
    <property type="nucleotide sequence ID" value="NZ_NIBG01000022.1"/>
</dbReference>
<dbReference type="InterPro" id="IPR037208">
    <property type="entry name" value="Spo0E-like_sf"/>
</dbReference>
<dbReference type="InterPro" id="IPR036638">
    <property type="entry name" value="HLH_DNA-bd_sf"/>
</dbReference>
<dbReference type="Gene3D" id="4.10.280.10">
    <property type="entry name" value="Helix-loop-helix DNA-binding domain"/>
    <property type="match status" value="1"/>
</dbReference>
<comment type="caution">
    <text evidence="1">The sequence shown here is derived from an EMBL/GenBank/DDBJ whole genome shotgun (WGS) entry which is preliminary data.</text>
</comment>
<dbReference type="Pfam" id="PF09388">
    <property type="entry name" value="SpoOE-like"/>
    <property type="match status" value="1"/>
</dbReference>
<dbReference type="AlphaFoldDB" id="A0A267MG41"/>
<reference evidence="1 2" key="1">
    <citation type="submission" date="2017-06" db="EMBL/GenBank/DDBJ databases">
        <title>Draft genome sequence of anaerobic fermentative bacterium Anaeromicrobium sediminis DY2726D isolated from West Pacific Ocean sediments.</title>
        <authorList>
            <person name="Zeng X."/>
        </authorList>
    </citation>
    <scope>NUCLEOTIDE SEQUENCE [LARGE SCALE GENOMIC DNA]</scope>
    <source>
        <strain evidence="1 2">DY2726D</strain>
    </source>
</reference>
<gene>
    <name evidence="1" type="ORF">CCE28_17755</name>
</gene>
<proteinExistence type="predicted"/>
<dbReference type="OrthoDB" id="1957006at2"/>
<evidence type="ECO:0000313" key="1">
    <source>
        <dbReference type="EMBL" id="PAB57845.1"/>
    </source>
</evidence>
<dbReference type="SUPFAM" id="SSF140500">
    <property type="entry name" value="BAS1536-like"/>
    <property type="match status" value="1"/>
</dbReference>
<dbReference type="EMBL" id="NIBG01000022">
    <property type="protein sequence ID" value="PAB57845.1"/>
    <property type="molecule type" value="Genomic_DNA"/>
</dbReference>
<protein>
    <recommendedName>
        <fullName evidence="3">Spo0E family sporulation regulatory protein-aspartic acid phosphatase</fullName>
    </recommendedName>
</protein>
<dbReference type="Proteomes" id="UP000216024">
    <property type="component" value="Unassembled WGS sequence"/>
</dbReference>
<dbReference type="InterPro" id="IPR018540">
    <property type="entry name" value="Spo0E-like"/>
</dbReference>
<keyword evidence="2" id="KW-1185">Reference proteome</keyword>
<sequence>MSKEKIVKGQIEKYKENLNTVLEDDNVNLVDEEILKISEHLDKLIVEYYRENKKCE</sequence>
<dbReference type="GO" id="GO:0046983">
    <property type="term" value="F:protein dimerization activity"/>
    <property type="evidence" value="ECO:0007669"/>
    <property type="project" value="InterPro"/>
</dbReference>